<comment type="caution">
    <text evidence="2">The sequence shown here is derived from an EMBL/GenBank/DDBJ whole genome shotgun (WGS) entry which is preliminary data.</text>
</comment>
<protein>
    <submittedName>
        <fullName evidence="2">Cell division initiation protein</fullName>
    </submittedName>
</protein>
<dbReference type="Proteomes" id="UP001596174">
    <property type="component" value="Unassembled WGS sequence"/>
</dbReference>
<dbReference type="EMBL" id="JBHSQJ010000019">
    <property type="protein sequence ID" value="MFC5906797.1"/>
    <property type="molecule type" value="Genomic_DNA"/>
</dbReference>
<organism evidence="2 3">
    <name type="scientific">Streptacidiphilus monticola</name>
    <dbReference type="NCBI Taxonomy" id="2161674"/>
    <lineage>
        <taxon>Bacteria</taxon>
        <taxon>Bacillati</taxon>
        <taxon>Actinomycetota</taxon>
        <taxon>Actinomycetes</taxon>
        <taxon>Kitasatosporales</taxon>
        <taxon>Streptomycetaceae</taxon>
        <taxon>Streptacidiphilus</taxon>
    </lineage>
</organism>
<feature type="coiled-coil region" evidence="1">
    <location>
        <begin position="48"/>
        <end position="121"/>
    </location>
</feature>
<dbReference type="GO" id="GO:0051301">
    <property type="term" value="P:cell division"/>
    <property type="evidence" value="ECO:0007669"/>
    <property type="project" value="UniProtKB-KW"/>
</dbReference>
<evidence type="ECO:0000313" key="2">
    <source>
        <dbReference type="EMBL" id="MFC5906797.1"/>
    </source>
</evidence>
<name>A0ABW1FZN6_9ACTN</name>
<sequence>MDVQQKLDQLTAMVEGARSMPMSASIVVNKTELMTLLAELREALPSEIAQAQQTVQQGDLVVEEARREAEQIVAAAHQERQQLISGTDIALHAQAEADRILGEARAEAEEQRREADDYVDSKLANFEVVLTKTLGAISRGRAKLAASGAPVEGEDGEEFTQDAFRSPSPEVDEYVDVKLATLEAALGKTLEAVGRGRDKLLGKKPIDELADYLAAADQHSGNTVEQGDARQAAVAAELAQQGLLPQQELTPQTTVEYWQPPQPDQYGYDTVYEQQQYAPHQPQQGYDPYYPQQPAAGYEGYDAYGQPVPQAQPVQQVHIPAQQLDETSFFDTSFIDVSKLREYGQGHH</sequence>
<keyword evidence="1" id="KW-0175">Coiled coil</keyword>
<gene>
    <name evidence="2" type="ORF">ACFP3V_06170</name>
</gene>
<dbReference type="CDD" id="cd06503">
    <property type="entry name" value="ATP-synt_Fo_b"/>
    <property type="match status" value="1"/>
</dbReference>
<evidence type="ECO:0000313" key="3">
    <source>
        <dbReference type="Proteomes" id="UP001596174"/>
    </source>
</evidence>
<dbReference type="RefSeq" id="WP_380580563.1">
    <property type="nucleotide sequence ID" value="NZ_JBHSQJ010000019.1"/>
</dbReference>
<accession>A0ABW1FZN6</accession>
<keyword evidence="3" id="KW-1185">Reference proteome</keyword>
<reference evidence="3" key="1">
    <citation type="journal article" date="2019" name="Int. J. Syst. Evol. Microbiol.">
        <title>The Global Catalogue of Microorganisms (GCM) 10K type strain sequencing project: providing services to taxonomists for standard genome sequencing and annotation.</title>
        <authorList>
            <consortium name="The Broad Institute Genomics Platform"/>
            <consortium name="The Broad Institute Genome Sequencing Center for Infectious Disease"/>
            <person name="Wu L."/>
            <person name="Ma J."/>
        </authorList>
    </citation>
    <scope>NUCLEOTIDE SEQUENCE [LARGE SCALE GENOMIC DNA]</scope>
    <source>
        <strain evidence="3">JCM 4816</strain>
    </source>
</reference>
<evidence type="ECO:0000256" key="1">
    <source>
        <dbReference type="SAM" id="Coils"/>
    </source>
</evidence>
<proteinExistence type="predicted"/>
<keyword evidence="2" id="KW-0132">Cell division</keyword>
<keyword evidence="2" id="KW-0131">Cell cycle</keyword>